<dbReference type="OrthoDB" id="410267at2759"/>
<evidence type="ECO:0000313" key="7">
    <source>
        <dbReference type="Proteomes" id="UP000237144"/>
    </source>
</evidence>
<evidence type="ECO:0000256" key="1">
    <source>
        <dbReference type="ARBA" id="ARBA00004141"/>
    </source>
</evidence>
<feature type="transmembrane region" description="Helical" evidence="5">
    <location>
        <begin position="434"/>
        <end position="456"/>
    </location>
</feature>
<protein>
    <recommendedName>
        <fullName evidence="8">Nodulin-like domain-containing protein</fullName>
    </recommendedName>
</protein>
<evidence type="ECO:0000256" key="4">
    <source>
        <dbReference type="ARBA" id="ARBA00023136"/>
    </source>
</evidence>
<evidence type="ECO:0000313" key="6">
    <source>
        <dbReference type="EMBL" id="POY71391.1"/>
    </source>
</evidence>
<reference evidence="6 7" key="1">
    <citation type="journal article" date="2018" name="Front. Microbiol.">
        <title>Prospects for Fungal Bioremediation of Acidic Radioactive Waste Sites: Characterization and Genome Sequence of Rhodotorula taiwanensis MD1149.</title>
        <authorList>
            <person name="Tkavc R."/>
            <person name="Matrosova V.Y."/>
            <person name="Grichenko O.E."/>
            <person name="Gostincar C."/>
            <person name="Volpe R.P."/>
            <person name="Klimenkova P."/>
            <person name="Gaidamakova E.K."/>
            <person name="Zhou C.E."/>
            <person name="Stewart B.J."/>
            <person name="Lyman M.G."/>
            <person name="Malfatti S.A."/>
            <person name="Rubinfeld B."/>
            <person name="Courtot M."/>
            <person name="Singh J."/>
            <person name="Dalgard C.L."/>
            <person name="Hamilton T."/>
            <person name="Frey K.G."/>
            <person name="Gunde-Cimerman N."/>
            <person name="Dugan L."/>
            <person name="Daly M.J."/>
        </authorList>
    </citation>
    <scope>NUCLEOTIDE SEQUENCE [LARGE SCALE GENOMIC DNA]</scope>
    <source>
        <strain evidence="6 7">MD1149</strain>
    </source>
</reference>
<gene>
    <name evidence="6" type="ORF">BMF94_5703</name>
</gene>
<dbReference type="GO" id="GO:0022857">
    <property type="term" value="F:transmembrane transporter activity"/>
    <property type="evidence" value="ECO:0007669"/>
    <property type="project" value="InterPro"/>
</dbReference>
<feature type="transmembrane region" description="Helical" evidence="5">
    <location>
        <begin position="97"/>
        <end position="118"/>
    </location>
</feature>
<sequence>MQQRHVTLIFASIVTLSSGTNYVVSAYLPQLGHQLRLSSSALNLVSGAGNAGVYLSGPLLGSFVDARGSKPVLSFAAICLAVGYFGLAVMYQGGEDGLYGTIGLPGLMACQLATGIGGSAGLSASLKATSQSFPSSQRGAAMATVLACFGLSAFFYSSLAHAHLFGSSDPIAAFIYTLAAGCTFSMILGALFVRPDPPLSTYQLVEAEDFTYATPHPAAGFSTPRQPGPHFEDEPDGSAYSLHPALEAAAYDESESILDRSQGRLAKETVQHHAGELDVHGWDLLTERDFWVLFAFLGLCSGVGLMYINNLGTMVTTLAEAEQDSTAVVKKQASLVSLLSIMNASGRLAIGFSADFTTHHAPTRLRFPRIWWLMATAGGFVFSQLLAGRVEHIGGLGGLALPTIAVGFSYGTLFGLVPVVMLERFGMRDFATNNGWLCMSPSIFASASNVLFGVVYDSHAGTPEASLTAPASLVRRAGGSAPAHFCTLGRECFAGAFHGTTIMSLVAVGLAVSLCLRPAFKPAYR</sequence>
<keyword evidence="4 5" id="KW-0472">Membrane</keyword>
<feature type="transmembrane region" description="Helical" evidence="5">
    <location>
        <begin position="139"/>
        <end position="159"/>
    </location>
</feature>
<proteinExistence type="predicted"/>
<dbReference type="Gene3D" id="1.20.1250.20">
    <property type="entry name" value="MFS general substrate transporter like domains"/>
    <property type="match status" value="1"/>
</dbReference>
<keyword evidence="7" id="KW-1185">Reference proteome</keyword>
<evidence type="ECO:0000256" key="2">
    <source>
        <dbReference type="ARBA" id="ARBA00022692"/>
    </source>
</evidence>
<dbReference type="GO" id="GO:0000329">
    <property type="term" value="C:fungal-type vacuole membrane"/>
    <property type="evidence" value="ECO:0007669"/>
    <property type="project" value="TreeGrafter"/>
</dbReference>
<feature type="transmembrane region" description="Helical" evidence="5">
    <location>
        <begin position="399"/>
        <end position="422"/>
    </location>
</feature>
<accession>A0A2S5B3X2</accession>
<dbReference type="InterPro" id="IPR036259">
    <property type="entry name" value="MFS_trans_sf"/>
</dbReference>
<dbReference type="SUPFAM" id="SSF103473">
    <property type="entry name" value="MFS general substrate transporter"/>
    <property type="match status" value="1"/>
</dbReference>
<feature type="transmembrane region" description="Helical" evidence="5">
    <location>
        <begin position="41"/>
        <end position="60"/>
    </location>
</feature>
<name>A0A2S5B3X2_9BASI</name>
<feature type="transmembrane region" description="Helical" evidence="5">
    <location>
        <begin position="72"/>
        <end position="91"/>
    </location>
</feature>
<keyword evidence="2 5" id="KW-0812">Transmembrane</keyword>
<dbReference type="STRING" id="741276.A0A2S5B3X2"/>
<dbReference type="PANTHER" id="PTHR21576">
    <property type="entry name" value="UNCHARACTERIZED NODULIN-LIKE PROTEIN"/>
    <property type="match status" value="1"/>
</dbReference>
<evidence type="ECO:0000256" key="5">
    <source>
        <dbReference type="SAM" id="Phobius"/>
    </source>
</evidence>
<keyword evidence="3 5" id="KW-1133">Transmembrane helix</keyword>
<evidence type="ECO:0000256" key="3">
    <source>
        <dbReference type="ARBA" id="ARBA00022989"/>
    </source>
</evidence>
<feature type="transmembrane region" description="Helical" evidence="5">
    <location>
        <begin position="171"/>
        <end position="193"/>
    </location>
</feature>
<comment type="subcellular location">
    <subcellularLocation>
        <location evidence="1">Membrane</location>
        <topology evidence="1">Multi-pass membrane protein</topology>
    </subcellularLocation>
</comment>
<dbReference type="Proteomes" id="UP000237144">
    <property type="component" value="Unassembled WGS sequence"/>
</dbReference>
<evidence type="ECO:0008006" key="8">
    <source>
        <dbReference type="Google" id="ProtNLM"/>
    </source>
</evidence>
<dbReference type="InterPro" id="IPR011701">
    <property type="entry name" value="MFS"/>
</dbReference>
<dbReference type="AlphaFoldDB" id="A0A2S5B3X2"/>
<feature type="transmembrane region" description="Helical" evidence="5">
    <location>
        <begin position="497"/>
        <end position="516"/>
    </location>
</feature>
<comment type="caution">
    <text evidence="6">The sequence shown here is derived from an EMBL/GenBank/DDBJ whole genome shotgun (WGS) entry which is preliminary data.</text>
</comment>
<feature type="transmembrane region" description="Helical" evidence="5">
    <location>
        <begin position="370"/>
        <end position="387"/>
    </location>
</feature>
<dbReference type="EMBL" id="PJQD01000085">
    <property type="protein sequence ID" value="POY71391.1"/>
    <property type="molecule type" value="Genomic_DNA"/>
</dbReference>
<organism evidence="6 7">
    <name type="scientific">Rhodotorula taiwanensis</name>
    <dbReference type="NCBI Taxonomy" id="741276"/>
    <lineage>
        <taxon>Eukaryota</taxon>
        <taxon>Fungi</taxon>
        <taxon>Dikarya</taxon>
        <taxon>Basidiomycota</taxon>
        <taxon>Pucciniomycotina</taxon>
        <taxon>Microbotryomycetes</taxon>
        <taxon>Sporidiobolales</taxon>
        <taxon>Sporidiobolaceae</taxon>
        <taxon>Rhodotorula</taxon>
    </lineage>
</organism>
<feature type="transmembrane region" description="Helical" evidence="5">
    <location>
        <begin position="335"/>
        <end position="358"/>
    </location>
</feature>
<dbReference type="Pfam" id="PF07690">
    <property type="entry name" value="MFS_1"/>
    <property type="match status" value="1"/>
</dbReference>
<feature type="transmembrane region" description="Helical" evidence="5">
    <location>
        <begin position="290"/>
        <end position="308"/>
    </location>
</feature>
<dbReference type="PANTHER" id="PTHR21576:SF158">
    <property type="entry name" value="RIBOSOMAL RNA-PROCESSING PROTEIN 12-LIKE CONSERVED DOMAIN-CONTAINING PROTEIN"/>
    <property type="match status" value="1"/>
</dbReference>